<dbReference type="EMBL" id="JAEPES010000004">
    <property type="protein sequence ID" value="MBK4348336.1"/>
    <property type="molecule type" value="Genomic_DNA"/>
</dbReference>
<feature type="transmembrane region" description="Helical" evidence="6">
    <location>
        <begin position="72"/>
        <end position="95"/>
    </location>
</feature>
<keyword evidence="5 6" id="KW-0472">Membrane</keyword>
<dbReference type="Proteomes" id="UP000636458">
    <property type="component" value="Unassembled WGS sequence"/>
</dbReference>
<sequence length="159" mass="17778">MAITPKLSDVPRIRTALKLYKVSAYVTGILLLLLVLEVILKYTGIHREIYLGSSQGFIALVPWNPIDIHNTVSGINLSTGILIAHGWLYVVYLFMDFRLWSLMRWPFTRFVAIALGGVVPFLSFIVEHFVSRRAVTELAELEARGSSTTPPPSKAEVAH</sequence>
<evidence type="ECO:0000256" key="3">
    <source>
        <dbReference type="ARBA" id="ARBA00022692"/>
    </source>
</evidence>
<protein>
    <submittedName>
        <fullName evidence="8">DUF3817 domain-containing protein</fullName>
    </submittedName>
</protein>
<dbReference type="NCBIfam" id="TIGR03954">
    <property type="entry name" value="integ_memb_HG"/>
    <property type="match status" value="1"/>
</dbReference>
<keyword evidence="9" id="KW-1185">Reference proteome</keyword>
<feature type="domain" description="DUF3817" evidence="7">
    <location>
        <begin position="17"/>
        <end position="132"/>
    </location>
</feature>
<organism evidence="8 9">
    <name type="scientific">Lacisediminihabitans changchengi</name>
    <dbReference type="NCBI Taxonomy" id="2787634"/>
    <lineage>
        <taxon>Bacteria</taxon>
        <taxon>Bacillati</taxon>
        <taxon>Actinomycetota</taxon>
        <taxon>Actinomycetes</taxon>
        <taxon>Micrococcales</taxon>
        <taxon>Microbacteriaceae</taxon>
        <taxon>Lacisediminihabitans</taxon>
    </lineage>
</organism>
<dbReference type="RefSeq" id="WP_200556552.1">
    <property type="nucleotide sequence ID" value="NZ_JAEPES010000004.1"/>
</dbReference>
<proteinExistence type="predicted"/>
<evidence type="ECO:0000256" key="1">
    <source>
        <dbReference type="ARBA" id="ARBA00004651"/>
    </source>
</evidence>
<feature type="transmembrane region" description="Helical" evidence="6">
    <location>
        <begin position="22"/>
        <end position="42"/>
    </location>
</feature>
<evidence type="ECO:0000259" key="7">
    <source>
        <dbReference type="Pfam" id="PF12823"/>
    </source>
</evidence>
<evidence type="ECO:0000256" key="4">
    <source>
        <dbReference type="ARBA" id="ARBA00022989"/>
    </source>
</evidence>
<evidence type="ECO:0000256" key="5">
    <source>
        <dbReference type="ARBA" id="ARBA00023136"/>
    </source>
</evidence>
<dbReference type="GO" id="GO:0005886">
    <property type="term" value="C:plasma membrane"/>
    <property type="evidence" value="ECO:0007669"/>
    <property type="project" value="UniProtKB-SubCell"/>
</dbReference>
<evidence type="ECO:0000256" key="2">
    <source>
        <dbReference type="ARBA" id="ARBA00022475"/>
    </source>
</evidence>
<evidence type="ECO:0000313" key="9">
    <source>
        <dbReference type="Proteomes" id="UP000636458"/>
    </source>
</evidence>
<comment type="subcellular location">
    <subcellularLocation>
        <location evidence="1">Cell membrane</location>
        <topology evidence="1">Multi-pass membrane protein</topology>
    </subcellularLocation>
</comment>
<accession>A0A934SKK3</accession>
<keyword evidence="4 6" id="KW-1133">Transmembrane helix</keyword>
<comment type="caution">
    <text evidence="8">The sequence shown here is derived from an EMBL/GenBank/DDBJ whole genome shotgun (WGS) entry which is preliminary data.</text>
</comment>
<evidence type="ECO:0000256" key="6">
    <source>
        <dbReference type="SAM" id="Phobius"/>
    </source>
</evidence>
<name>A0A934SKK3_9MICO</name>
<keyword evidence="2" id="KW-1003">Cell membrane</keyword>
<dbReference type="Pfam" id="PF12823">
    <property type="entry name" value="DUF3817"/>
    <property type="match status" value="1"/>
</dbReference>
<keyword evidence="3 6" id="KW-0812">Transmembrane</keyword>
<gene>
    <name evidence="8" type="ORF">IV501_11885</name>
</gene>
<evidence type="ECO:0000313" key="8">
    <source>
        <dbReference type="EMBL" id="MBK4348336.1"/>
    </source>
</evidence>
<dbReference type="AlphaFoldDB" id="A0A934SKK3"/>
<dbReference type="PANTHER" id="PTHR40077:SF2">
    <property type="entry name" value="MEMBRANE PROTEIN"/>
    <property type="match status" value="1"/>
</dbReference>
<dbReference type="PANTHER" id="PTHR40077">
    <property type="entry name" value="MEMBRANE PROTEIN-RELATED"/>
    <property type="match status" value="1"/>
</dbReference>
<reference evidence="8" key="1">
    <citation type="submission" date="2021-01" db="EMBL/GenBank/DDBJ databases">
        <title>Lacisediminihabitans sp. nov. strain G11-30, isolated from Antarctic Soil.</title>
        <authorList>
            <person name="Li J."/>
        </authorList>
    </citation>
    <scope>NUCLEOTIDE SEQUENCE</scope>
    <source>
        <strain evidence="8">G11-30</strain>
    </source>
</reference>
<dbReference type="InterPro" id="IPR023845">
    <property type="entry name" value="DUF3817_TM"/>
</dbReference>
<feature type="transmembrane region" description="Helical" evidence="6">
    <location>
        <begin position="107"/>
        <end position="126"/>
    </location>
</feature>